<feature type="domain" description="PAS" evidence="27">
    <location>
        <begin position="440"/>
        <end position="476"/>
    </location>
</feature>
<feature type="transmembrane region" description="Helical" evidence="25">
    <location>
        <begin position="355"/>
        <end position="378"/>
    </location>
</feature>
<keyword evidence="7" id="KW-1003">Cell membrane</keyword>
<feature type="domain" description="PAC" evidence="28">
    <location>
        <begin position="519"/>
        <end position="571"/>
    </location>
</feature>
<reference evidence="30 31" key="1">
    <citation type="submission" date="2024-09" db="EMBL/GenBank/DDBJ databases">
        <title>Floridaenema gen nov. (Aerosakkonemataceae, Aerosakkonematales ord. nov., Cyanobacteria) from benthic tropical and subtropical fresh waters, with the description of four new species.</title>
        <authorList>
            <person name="Moretto J.A."/>
            <person name="Berthold D.E."/>
            <person name="Lefler F.W."/>
            <person name="Huang I.-S."/>
            <person name="Laughinghouse H. IV."/>
        </authorList>
    </citation>
    <scope>NUCLEOTIDE SEQUENCE [LARGE SCALE GENOMIC DNA]</scope>
    <source>
        <strain evidence="30 31">BLCC-F50</strain>
    </source>
</reference>
<evidence type="ECO:0000256" key="6">
    <source>
        <dbReference type="ARBA" id="ARBA00017322"/>
    </source>
</evidence>
<evidence type="ECO:0000256" key="2">
    <source>
        <dbReference type="ARBA" id="ARBA00001966"/>
    </source>
</evidence>
<comment type="caution">
    <text evidence="30">The sequence shown here is derived from an EMBL/GenBank/DDBJ whole genome shotgun (WGS) entry which is preliminary data.</text>
</comment>
<dbReference type="SMART" id="SM00091">
    <property type="entry name" value="PAS"/>
    <property type="match status" value="3"/>
</dbReference>
<evidence type="ECO:0000259" key="29">
    <source>
        <dbReference type="PROSITE" id="PS50885"/>
    </source>
</evidence>
<dbReference type="InterPro" id="IPR050482">
    <property type="entry name" value="Sensor_HK_TwoCompSys"/>
</dbReference>
<feature type="domain" description="PAC" evidence="28">
    <location>
        <begin position="664"/>
        <end position="714"/>
    </location>
</feature>
<evidence type="ECO:0000313" key="30">
    <source>
        <dbReference type="EMBL" id="MFB2895136.1"/>
    </source>
</evidence>
<dbReference type="InterPro" id="IPR003594">
    <property type="entry name" value="HATPase_dom"/>
</dbReference>
<dbReference type="PROSITE" id="PS50109">
    <property type="entry name" value="HIS_KIN"/>
    <property type="match status" value="1"/>
</dbReference>
<evidence type="ECO:0000313" key="31">
    <source>
        <dbReference type="Proteomes" id="UP001576784"/>
    </source>
</evidence>
<dbReference type="InterPro" id="IPR011712">
    <property type="entry name" value="Sig_transdc_His_kin_sub3_dim/P"/>
</dbReference>
<keyword evidence="13" id="KW-0479">Metal-binding</keyword>
<keyword evidence="24" id="KW-0175">Coiled coil</keyword>
<evidence type="ECO:0000256" key="17">
    <source>
        <dbReference type="ARBA" id="ARBA00022989"/>
    </source>
</evidence>
<evidence type="ECO:0000256" key="22">
    <source>
        <dbReference type="ARBA" id="ARBA00024827"/>
    </source>
</evidence>
<dbReference type="InterPro" id="IPR001610">
    <property type="entry name" value="PAC"/>
</dbReference>
<proteinExistence type="predicted"/>
<evidence type="ECO:0000256" key="24">
    <source>
        <dbReference type="SAM" id="Coils"/>
    </source>
</evidence>
<keyword evidence="31" id="KW-1185">Reference proteome</keyword>
<feature type="transmembrane region" description="Helical" evidence="25">
    <location>
        <begin position="20"/>
        <end position="43"/>
    </location>
</feature>
<comment type="function">
    <text evidence="22">Member of the two-component regulatory system NreB/NreC involved in the control of dissimilatory nitrate/nitrite reduction in response to oxygen. NreB functions as a direct oxygen sensor histidine kinase which is autophosphorylated, in the absence of oxygen, probably at the conserved histidine residue, and transfers its phosphate group probably to a conserved aspartate residue of NreC. NreB/NreC activates the expression of the nitrate (narGHJI) and nitrite (nir) reductase operons, as well as the putative nitrate transporter gene narT.</text>
</comment>
<evidence type="ECO:0000259" key="28">
    <source>
        <dbReference type="PROSITE" id="PS50113"/>
    </source>
</evidence>
<dbReference type="SUPFAM" id="SSF55874">
    <property type="entry name" value="ATPase domain of HSP90 chaperone/DNA topoisomerase II/histidine kinase"/>
    <property type="match status" value="1"/>
</dbReference>
<evidence type="ECO:0000256" key="25">
    <source>
        <dbReference type="SAM" id="Phobius"/>
    </source>
</evidence>
<keyword evidence="14" id="KW-0547">Nucleotide-binding</keyword>
<dbReference type="PANTHER" id="PTHR24421:SF62">
    <property type="entry name" value="SENSORY TRANSDUCTION HISTIDINE KINASE"/>
    <property type="match status" value="1"/>
</dbReference>
<gene>
    <name evidence="30" type="ORF">ACE1CI_19690</name>
</gene>
<dbReference type="SUPFAM" id="SSF103190">
    <property type="entry name" value="Sensory domain-like"/>
    <property type="match status" value="1"/>
</dbReference>
<dbReference type="PANTHER" id="PTHR24421">
    <property type="entry name" value="NITRATE/NITRITE SENSOR PROTEIN NARX-RELATED"/>
    <property type="match status" value="1"/>
</dbReference>
<evidence type="ECO:0000256" key="15">
    <source>
        <dbReference type="ARBA" id="ARBA00022777"/>
    </source>
</evidence>
<dbReference type="InterPro" id="IPR003660">
    <property type="entry name" value="HAMP_dom"/>
</dbReference>
<dbReference type="PROSITE" id="PS50112">
    <property type="entry name" value="PAS"/>
    <property type="match status" value="3"/>
</dbReference>
<dbReference type="InterPro" id="IPR035965">
    <property type="entry name" value="PAS-like_dom_sf"/>
</dbReference>
<dbReference type="CDD" id="cd00130">
    <property type="entry name" value="PAS"/>
    <property type="match status" value="2"/>
</dbReference>
<keyword evidence="12 25" id="KW-0812">Transmembrane</keyword>
<organism evidence="30 31">
    <name type="scientific">Floridaenema flaviceps BLCC-F50</name>
    <dbReference type="NCBI Taxonomy" id="3153642"/>
    <lineage>
        <taxon>Bacteria</taxon>
        <taxon>Bacillati</taxon>
        <taxon>Cyanobacteriota</taxon>
        <taxon>Cyanophyceae</taxon>
        <taxon>Oscillatoriophycideae</taxon>
        <taxon>Aerosakkonematales</taxon>
        <taxon>Aerosakkonemataceae</taxon>
        <taxon>Floridanema</taxon>
        <taxon>Floridanema flaviceps</taxon>
    </lineage>
</organism>
<dbReference type="CDD" id="cd16917">
    <property type="entry name" value="HATPase_UhpB-NarQ-NarX-like"/>
    <property type="match status" value="1"/>
</dbReference>
<dbReference type="Gene3D" id="3.30.450.20">
    <property type="entry name" value="PAS domain"/>
    <property type="match status" value="4"/>
</dbReference>
<dbReference type="InterPro" id="IPR000700">
    <property type="entry name" value="PAS-assoc_C"/>
</dbReference>
<dbReference type="Gene3D" id="1.20.5.1930">
    <property type="match status" value="1"/>
</dbReference>
<feature type="domain" description="Histidine kinase" evidence="26">
    <location>
        <begin position="956"/>
        <end position="1044"/>
    </location>
</feature>
<comment type="subcellular location">
    <subcellularLocation>
        <location evidence="4">Cell membrane</location>
        <topology evidence="4">Multi-pass membrane protein</topology>
    </subcellularLocation>
    <subcellularLocation>
        <location evidence="3">Cytoplasm</location>
    </subcellularLocation>
</comment>
<keyword evidence="10" id="KW-0597">Phosphoprotein</keyword>
<evidence type="ECO:0000256" key="12">
    <source>
        <dbReference type="ARBA" id="ARBA00022692"/>
    </source>
</evidence>
<protein>
    <recommendedName>
        <fullName evidence="6">Oxygen sensor histidine kinase NreB</fullName>
        <ecNumber evidence="5">2.7.13.3</ecNumber>
    </recommendedName>
    <alternativeName>
        <fullName evidence="23">Nitrogen regulation protein B</fullName>
    </alternativeName>
</protein>
<dbReference type="InterPro" id="IPR033479">
    <property type="entry name" value="dCache_1"/>
</dbReference>
<dbReference type="Pfam" id="PF00672">
    <property type="entry name" value="HAMP"/>
    <property type="match status" value="1"/>
</dbReference>
<dbReference type="InterPro" id="IPR013656">
    <property type="entry name" value="PAS_4"/>
</dbReference>
<comment type="cofactor">
    <cofactor evidence="2">
        <name>[4Fe-4S] cluster</name>
        <dbReference type="ChEBI" id="CHEBI:49883"/>
    </cofactor>
</comment>
<dbReference type="Gene3D" id="6.10.340.10">
    <property type="match status" value="1"/>
</dbReference>
<evidence type="ECO:0000256" key="7">
    <source>
        <dbReference type="ARBA" id="ARBA00022475"/>
    </source>
</evidence>
<dbReference type="RefSeq" id="WP_413264772.1">
    <property type="nucleotide sequence ID" value="NZ_JBHFNR010000145.1"/>
</dbReference>
<dbReference type="Pfam" id="PF07730">
    <property type="entry name" value="HisKA_3"/>
    <property type="match status" value="1"/>
</dbReference>
<feature type="coiled-coil region" evidence="24">
    <location>
        <begin position="423"/>
        <end position="450"/>
    </location>
</feature>
<keyword evidence="21 25" id="KW-0472">Membrane</keyword>
<keyword evidence="20" id="KW-0411">Iron-sulfur</keyword>
<keyword evidence="9" id="KW-0963">Cytoplasm</keyword>
<sequence>MLLKRLNHAVIQVSKTVPLQTVLIIPFVLQTLATVGLVGYFSFRNGQQTVNDLSGQLRRGITNRIEEKLKSYTEIPHTINRFNAIAFAENSIDVDNGKGEYQFWQQTLMFPSTSLIYCGSDRSGAILGAGKLGGENSLQLWISNSTFGNIPHFYSLNSQGKRDRLLGKDTKRFDARLRPWYKAAVVAGQPTWSPIYPDFTTGLPTITASMPIYDSTDRSLRGVCATDFFLPQEMNQFLKSLEIGKSGTAFIMERSGLLVSTSSEQTNKNYADATQRLRAIASENRTVQATAKYLRDRFGSFDRIQSSQLLDFKMDGKQQFVQVLPFQDRRGLNWLIVTVLPEADFMERIQANNRITILLCIAALIGGVTISILTARWITHPLVSLSHSAKALARKEWDRTVKIERSGDLGELATSFNQMGYQLQTSFRELQSLNEALSQNENRIKQFLEAVPVGIAVLDAAGHPYYVNQRAIQLLGKGSISSVSTEALSEIYQVYVAGTNRQYPTEKLPIVRALRGDRSTAEDLEIHQGDRIVPLESWGTPIFDEVGNVTYAIAAFQDITQRKQSEQLVADYNQTLAHQVEQRTAALRASEKKFALAFHASPVAMGILTIPHGKYMDVNDSFCRTMGYSREQVIGRTCADLKLWQHPEDRSRVFKRMEETGSVRGIEVEFRNQSGDTLIVRGSGEIIDWDGIPRILSLYEDVTEYRRIEAALRRQQELLCHREQELRLITDALPVCICYVDANRRYQFVNRTYEVWFGCRQDEMLGKHIREFLGEEIYQIAEPSIERALEGQVTTFEAEIPYPLGKKYISATFIPDFDRSNQVKGYYGLLVDISDRKRAEAASVLEERNRIAREIHDTLAQVLTGVIIQMETAKVVIPNDSRARNLIDTTYALAREGLAEARRSVWALRSPLLDREGLSHTLQRLVNSLTTGTTLQAQCQIQNPPYPLPSDIETNLLRIVQESTVNAIKHGNASKISIKLTFDSQVIRLRVQDNGDGFNPDRHNGLGFGLVGMRERVQNLGGQLRIDSQVGQGTEVVAIVPLAVSLPGKEDSV</sequence>
<feature type="domain" description="PAS" evidence="27">
    <location>
        <begin position="722"/>
        <end position="792"/>
    </location>
</feature>
<dbReference type="PRINTS" id="PR00344">
    <property type="entry name" value="BCTRLSENSOR"/>
</dbReference>
<dbReference type="InterPro" id="IPR036890">
    <property type="entry name" value="HATPase_C_sf"/>
</dbReference>
<dbReference type="Pfam" id="PF13426">
    <property type="entry name" value="PAS_9"/>
    <property type="match status" value="1"/>
</dbReference>
<evidence type="ECO:0000256" key="11">
    <source>
        <dbReference type="ARBA" id="ARBA00022679"/>
    </source>
</evidence>
<accession>A0ABV4XTV0</accession>
<dbReference type="Proteomes" id="UP001576784">
    <property type="component" value="Unassembled WGS sequence"/>
</dbReference>
<evidence type="ECO:0000256" key="21">
    <source>
        <dbReference type="ARBA" id="ARBA00023136"/>
    </source>
</evidence>
<dbReference type="SMART" id="SM00086">
    <property type="entry name" value="PAC"/>
    <property type="match status" value="2"/>
</dbReference>
<dbReference type="NCBIfam" id="TIGR00229">
    <property type="entry name" value="sensory_box"/>
    <property type="match status" value="3"/>
</dbReference>
<evidence type="ECO:0000256" key="9">
    <source>
        <dbReference type="ARBA" id="ARBA00022490"/>
    </source>
</evidence>
<evidence type="ECO:0000259" key="27">
    <source>
        <dbReference type="PROSITE" id="PS50112"/>
    </source>
</evidence>
<dbReference type="CDD" id="cd12913">
    <property type="entry name" value="PDC1_MCP_like"/>
    <property type="match status" value="1"/>
</dbReference>
<evidence type="ECO:0000259" key="26">
    <source>
        <dbReference type="PROSITE" id="PS50109"/>
    </source>
</evidence>
<keyword evidence="16" id="KW-0067">ATP-binding</keyword>
<dbReference type="CDD" id="cd06225">
    <property type="entry name" value="HAMP"/>
    <property type="match status" value="1"/>
</dbReference>
<dbReference type="EC" id="2.7.13.3" evidence="5"/>
<keyword evidence="8" id="KW-0004">4Fe-4S</keyword>
<keyword evidence="19" id="KW-0902">Two-component regulatory system</keyword>
<name>A0ABV4XTV0_9CYAN</name>
<dbReference type="Pfam" id="PF02518">
    <property type="entry name" value="HATPase_c"/>
    <property type="match status" value="1"/>
</dbReference>
<dbReference type="InterPro" id="IPR000014">
    <property type="entry name" value="PAS"/>
</dbReference>
<dbReference type="Pfam" id="PF02743">
    <property type="entry name" value="dCache_1"/>
    <property type="match status" value="1"/>
</dbReference>
<dbReference type="InterPro" id="IPR029151">
    <property type="entry name" value="Sensor-like_sf"/>
</dbReference>
<dbReference type="SUPFAM" id="SSF158472">
    <property type="entry name" value="HAMP domain-like"/>
    <property type="match status" value="1"/>
</dbReference>
<evidence type="ECO:0000256" key="20">
    <source>
        <dbReference type="ARBA" id="ARBA00023014"/>
    </source>
</evidence>
<evidence type="ECO:0000256" key="1">
    <source>
        <dbReference type="ARBA" id="ARBA00000085"/>
    </source>
</evidence>
<dbReference type="Pfam" id="PF08448">
    <property type="entry name" value="PAS_4"/>
    <property type="match status" value="2"/>
</dbReference>
<dbReference type="SMART" id="SM00387">
    <property type="entry name" value="HATPase_c"/>
    <property type="match status" value="1"/>
</dbReference>
<dbReference type="SUPFAM" id="SSF55785">
    <property type="entry name" value="PYP-like sensor domain (PAS domain)"/>
    <property type="match status" value="3"/>
</dbReference>
<evidence type="ECO:0000256" key="10">
    <source>
        <dbReference type="ARBA" id="ARBA00022553"/>
    </source>
</evidence>
<evidence type="ECO:0000256" key="13">
    <source>
        <dbReference type="ARBA" id="ARBA00022723"/>
    </source>
</evidence>
<evidence type="ECO:0000256" key="16">
    <source>
        <dbReference type="ARBA" id="ARBA00022840"/>
    </source>
</evidence>
<evidence type="ECO:0000256" key="23">
    <source>
        <dbReference type="ARBA" id="ARBA00030800"/>
    </source>
</evidence>
<keyword evidence="17 25" id="KW-1133">Transmembrane helix</keyword>
<comment type="catalytic activity">
    <reaction evidence="1">
        <text>ATP + protein L-histidine = ADP + protein N-phospho-L-histidine.</text>
        <dbReference type="EC" id="2.7.13.3"/>
    </reaction>
</comment>
<keyword evidence="18" id="KW-0408">Iron</keyword>
<evidence type="ECO:0000256" key="19">
    <source>
        <dbReference type="ARBA" id="ARBA00023012"/>
    </source>
</evidence>
<dbReference type="InterPro" id="IPR004358">
    <property type="entry name" value="Sig_transdc_His_kin-like_C"/>
</dbReference>
<dbReference type="Gene3D" id="3.30.565.10">
    <property type="entry name" value="Histidine kinase-like ATPase, C-terminal domain"/>
    <property type="match status" value="1"/>
</dbReference>
<keyword evidence="11" id="KW-0808">Transferase</keyword>
<dbReference type="PROSITE" id="PS50113">
    <property type="entry name" value="PAC"/>
    <property type="match status" value="2"/>
</dbReference>
<evidence type="ECO:0000256" key="8">
    <source>
        <dbReference type="ARBA" id="ARBA00022485"/>
    </source>
</evidence>
<evidence type="ECO:0000256" key="4">
    <source>
        <dbReference type="ARBA" id="ARBA00004651"/>
    </source>
</evidence>
<evidence type="ECO:0000256" key="14">
    <source>
        <dbReference type="ARBA" id="ARBA00022741"/>
    </source>
</evidence>
<evidence type="ECO:0000256" key="18">
    <source>
        <dbReference type="ARBA" id="ARBA00023004"/>
    </source>
</evidence>
<feature type="domain" description="PAS" evidence="27">
    <location>
        <begin position="613"/>
        <end position="660"/>
    </location>
</feature>
<dbReference type="EMBL" id="JBHFNR010000145">
    <property type="protein sequence ID" value="MFB2895136.1"/>
    <property type="molecule type" value="Genomic_DNA"/>
</dbReference>
<keyword evidence="15" id="KW-0418">Kinase</keyword>
<feature type="domain" description="HAMP" evidence="29">
    <location>
        <begin position="376"/>
        <end position="428"/>
    </location>
</feature>
<dbReference type="InterPro" id="IPR005467">
    <property type="entry name" value="His_kinase_dom"/>
</dbReference>
<evidence type="ECO:0000256" key="5">
    <source>
        <dbReference type="ARBA" id="ARBA00012438"/>
    </source>
</evidence>
<dbReference type="PROSITE" id="PS50885">
    <property type="entry name" value="HAMP"/>
    <property type="match status" value="1"/>
</dbReference>
<dbReference type="SMART" id="SM00304">
    <property type="entry name" value="HAMP"/>
    <property type="match status" value="1"/>
</dbReference>
<evidence type="ECO:0000256" key="3">
    <source>
        <dbReference type="ARBA" id="ARBA00004496"/>
    </source>
</evidence>